<dbReference type="Proteomes" id="UP000014018">
    <property type="component" value="Unassembled WGS sequence"/>
</dbReference>
<comment type="caution">
    <text evidence="1">The sequence shown here is derived from an EMBL/GenBank/DDBJ whole genome shotgun (WGS) entry which is preliminary data.</text>
</comment>
<dbReference type="EMBL" id="AHFB01000061">
    <property type="protein sequence ID" value="EOO33249.1"/>
    <property type="molecule type" value="Genomic_DNA"/>
</dbReference>
<proteinExistence type="predicted"/>
<dbReference type="AlphaFoldDB" id="A0A9W5PR59"/>
<name>A0A9W5PR59_BACCE</name>
<protein>
    <submittedName>
        <fullName evidence="1">Uncharacterized protein</fullName>
    </submittedName>
</protein>
<evidence type="ECO:0000313" key="1">
    <source>
        <dbReference type="EMBL" id="EOO33249.1"/>
    </source>
</evidence>
<gene>
    <name evidence="1" type="ORF">IIU_03361</name>
</gene>
<reference evidence="1 2" key="1">
    <citation type="submission" date="2012-12" db="EMBL/GenBank/DDBJ databases">
        <title>The Genome Sequence of Bacillus cereus VD133.</title>
        <authorList>
            <consortium name="The Broad Institute Genome Sequencing Platform"/>
            <consortium name="The Broad Institute Genome Sequencing Center for Infectious Disease"/>
            <person name="Feldgarden M."/>
            <person name="Van der Auwera G.A."/>
            <person name="Mahillon J."/>
            <person name="Duprez V."/>
            <person name="Timmery S."/>
            <person name="Mattelet C."/>
            <person name="Dierick K."/>
            <person name="Sun M."/>
            <person name="Yu Z."/>
            <person name="Zhu L."/>
            <person name="Hu X."/>
            <person name="Shank E.B."/>
            <person name="Swiecicka I."/>
            <person name="Hansen B.M."/>
            <person name="Andrup L."/>
            <person name="Walker B."/>
            <person name="Young S.K."/>
            <person name="Zeng Q."/>
            <person name="Gargeya S."/>
            <person name="Fitzgerald M."/>
            <person name="Haas B."/>
            <person name="Abouelleil A."/>
            <person name="Alvarado L."/>
            <person name="Arachchi H.M."/>
            <person name="Berlin A.M."/>
            <person name="Chapman S.B."/>
            <person name="Dewar J."/>
            <person name="Goldberg J."/>
            <person name="Griggs A."/>
            <person name="Gujja S."/>
            <person name="Hansen M."/>
            <person name="Howarth C."/>
            <person name="Imamovic A."/>
            <person name="Larimer J."/>
            <person name="McCowan C."/>
            <person name="Murphy C."/>
            <person name="Neiman D."/>
            <person name="Pearson M."/>
            <person name="Priest M."/>
            <person name="Roberts A."/>
            <person name="Saif S."/>
            <person name="Shea T."/>
            <person name="Sisk P."/>
            <person name="Sykes S."/>
            <person name="Wortman J."/>
            <person name="Nusbaum C."/>
            <person name="Birren B."/>
        </authorList>
    </citation>
    <scope>NUCLEOTIDE SEQUENCE [LARGE SCALE GENOMIC DNA]</scope>
    <source>
        <strain evidence="1 2">VD133</strain>
    </source>
</reference>
<organism evidence="1 2">
    <name type="scientific">Bacillus cereus VD133</name>
    <dbReference type="NCBI Taxonomy" id="1053233"/>
    <lineage>
        <taxon>Bacteria</taxon>
        <taxon>Bacillati</taxon>
        <taxon>Bacillota</taxon>
        <taxon>Bacilli</taxon>
        <taxon>Bacillales</taxon>
        <taxon>Bacillaceae</taxon>
        <taxon>Bacillus</taxon>
        <taxon>Bacillus cereus group</taxon>
    </lineage>
</organism>
<accession>A0A9W5PR59</accession>
<evidence type="ECO:0000313" key="2">
    <source>
        <dbReference type="Proteomes" id="UP000014018"/>
    </source>
</evidence>
<dbReference type="RefSeq" id="WP_016110934.1">
    <property type="nucleotide sequence ID" value="NZ_KB976184.1"/>
</dbReference>
<sequence length="274" mass="31657">MTISIAWVRNVGGCEELLIASDSRLCGGIRWDQCPKITTLPRSDTAICFAGSSFYTYPLMSQLTFAIDSYNRSKDRAMDIHDLRGHTLNIFNKLQASIRVEWPINKRDELEDTEFILGGYSWVQKKFSLWKIHYSINPTEPKQDKFVFASPAGFKNFGSIIFAGDKAEEARKRLINLLQQKYGNDFSKTENKFHWDWEPFEVIRDMLRESGPDDTIGGPPQLVKVYQHMTCKPIGVNWKYEGKEIKTLLGRTLLEYENCDFWFLDPDALVTSKE</sequence>